<dbReference type="KEGG" id="meiy:MIN45_P2083"/>
<evidence type="ECO:0000256" key="1">
    <source>
        <dbReference type="ARBA" id="ARBA00006096"/>
    </source>
</evidence>
<evidence type="ECO:0000256" key="2">
    <source>
        <dbReference type="ARBA" id="ARBA00022801"/>
    </source>
</evidence>
<dbReference type="Gene3D" id="3.50.80.20">
    <property type="entry name" value="D-Ala-D-Ala carboxypeptidase C, peptidase S13"/>
    <property type="match status" value="1"/>
</dbReference>
<evidence type="ECO:0000313" key="3">
    <source>
        <dbReference type="EMBL" id="BCX89710.1"/>
    </source>
</evidence>
<dbReference type="GO" id="GO:0006508">
    <property type="term" value="P:proteolysis"/>
    <property type="evidence" value="ECO:0007669"/>
    <property type="project" value="InterPro"/>
</dbReference>
<keyword evidence="4" id="KW-1185">Reference proteome</keyword>
<dbReference type="InterPro" id="IPR012338">
    <property type="entry name" value="Beta-lactam/transpept-like"/>
</dbReference>
<dbReference type="SUPFAM" id="SSF56601">
    <property type="entry name" value="beta-lactamase/transpeptidase-like"/>
    <property type="match status" value="1"/>
</dbReference>
<dbReference type="Gene3D" id="3.40.710.10">
    <property type="entry name" value="DD-peptidase/beta-lactamase superfamily"/>
    <property type="match status" value="2"/>
</dbReference>
<dbReference type="RefSeq" id="WP_286292167.1">
    <property type="nucleotide sequence ID" value="NZ_AP024718.1"/>
</dbReference>
<dbReference type="Pfam" id="PF02113">
    <property type="entry name" value="Peptidase_S13"/>
    <property type="match status" value="2"/>
</dbReference>
<dbReference type="Proteomes" id="UP001321450">
    <property type="component" value="Chromosome"/>
</dbReference>
<protein>
    <submittedName>
        <fullName evidence="3">Serine-type D-Ala-D-Ala carboxypeptidase/endopeptidase</fullName>
        <ecNumber evidence="3">3.4.16.4</ecNumber>
    </submittedName>
</protein>
<dbReference type="PANTHER" id="PTHR30023:SF0">
    <property type="entry name" value="PENICILLIN-SENSITIVE CARBOXYPEPTIDASE A"/>
    <property type="match status" value="1"/>
</dbReference>
<dbReference type="GO" id="GO:0000270">
    <property type="term" value="P:peptidoglycan metabolic process"/>
    <property type="evidence" value="ECO:0007669"/>
    <property type="project" value="TreeGrafter"/>
</dbReference>
<dbReference type="EMBL" id="AP024718">
    <property type="protein sequence ID" value="BCX89710.1"/>
    <property type="molecule type" value="Genomic_DNA"/>
</dbReference>
<reference evidence="4" key="1">
    <citation type="journal article" date="2024" name="Int. J. Syst. Evol. Microbiol.">
        <title>Methylomarinovum tepidoasis sp. nov., a moderately thermophilic methanotroph of the family Methylothermaceae isolated from a deep-sea hydrothermal field.</title>
        <authorList>
            <person name="Hirayama H."/>
            <person name="Takaki Y."/>
            <person name="Abe M."/>
            <person name="Miyazaki M."/>
            <person name="Uematsu K."/>
            <person name="Matsui Y."/>
            <person name="Takai K."/>
        </authorList>
    </citation>
    <scope>NUCLEOTIDE SEQUENCE [LARGE SCALE GENOMIC DNA]</scope>
    <source>
        <strain evidence="4">IN45</strain>
    </source>
</reference>
<keyword evidence="3" id="KW-0121">Carboxypeptidase</keyword>
<accession>A0AAU9CYB2</accession>
<dbReference type="EC" id="3.4.16.4" evidence="3"/>
<dbReference type="InterPro" id="IPR000667">
    <property type="entry name" value="Peptidase_S13"/>
</dbReference>
<name>A0AAU9CYB2_9GAMM</name>
<keyword evidence="2 3" id="KW-0378">Hydrolase</keyword>
<dbReference type="PRINTS" id="PR00922">
    <property type="entry name" value="DADACBPTASE3"/>
</dbReference>
<keyword evidence="3" id="KW-0645">Protease</keyword>
<sequence length="387" mass="43113">MRPLLCLCLLLLSWAAVGRPTALLRLYTLPDAALLVVDSQGREVRAYHPDRPLIPASTLKLLTALMALQTWGPDHRFTTDFLRGADGRLWIRGYGDPWLTSEELDGIVTELKAAGIGRIAGIGVDDGHFAGPLTVDGQTETDNPYDAALGALAVNFNTLHVEKRGGRLSSAEPQTPLTPLARQLARRLPDGRHRINLGHRTDAARYFAEVLREKLRQREIEVTGTIVHTPVPDNARLIVRHRNRHPLDRIVAGMLKYSNNFIANQLFLLLGAERFGPPATLEKGRRAAADFIGARFHWRNWRVLEGAGLSRRNRLSARQLVEVLQRLRPYARLLPQRIPGIRAKTGTLKGVSSYAGYIDGGDKTFALIINQTVPYDLRLRVAEALRD</sequence>
<gene>
    <name evidence="3" type="ORF">MIN45_P2083</name>
</gene>
<dbReference type="AlphaFoldDB" id="A0AAU9CYB2"/>
<dbReference type="GO" id="GO:0009002">
    <property type="term" value="F:serine-type D-Ala-D-Ala carboxypeptidase activity"/>
    <property type="evidence" value="ECO:0007669"/>
    <property type="project" value="UniProtKB-EC"/>
</dbReference>
<dbReference type="PANTHER" id="PTHR30023">
    <property type="entry name" value="D-ALANYL-D-ALANINE CARBOXYPEPTIDASE"/>
    <property type="match status" value="1"/>
</dbReference>
<organism evidence="3 4">
    <name type="scientific">Methylomarinovum tepidoasis</name>
    <dbReference type="NCBI Taxonomy" id="2840183"/>
    <lineage>
        <taxon>Bacteria</taxon>
        <taxon>Pseudomonadati</taxon>
        <taxon>Pseudomonadota</taxon>
        <taxon>Gammaproteobacteria</taxon>
        <taxon>Methylococcales</taxon>
        <taxon>Methylothermaceae</taxon>
        <taxon>Methylomarinovum</taxon>
    </lineage>
</organism>
<comment type="similarity">
    <text evidence="1">Belongs to the peptidase S13 family.</text>
</comment>
<evidence type="ECO:0000313" key="4">
    <source>
        <dbReference type="Proteomes" id="UP001321450"/>
    </source>
</evidence>
<proteinExistence type="inferred from homology"/>